<dbReference type="OrthoDB" id="275582at2759"/>
<dbReference type="Gene3D" id="3.30.70.330">
    <property type="match status" value="1"/>
</dbReference>
<dbReference type="GO" id="GO:0032543">
    <property type="term" value="P:mitochondrial translation"/>
    <property type="evidence" value="ECO:0007669"/>
    <property type="project" value="TreeGrafter"/>
</dbReference>
<evidence type="ECO:0000256" key="4">
    <source>
        <dbReference type="ARBA" id="ARBA00039977"/>
    </source>
</evidence>
<evidence type="ECO:0000313" key="6">
    <source>
        <dbReference type="EMBL" id="KFG65341.1"/>
    </source>
</evidence>
<dbReference type="InterPro" id="IPR012678">
    <property type="entry name" value="Ribosomal_uL23/eL15/eS24_sf"/>
</dbReference>
<evidence type="ECO:0000256" key="3">
    <source>
        <dbReference type="ARBA" id="ARBA00023274"/>
    </source>
</evidence>
<dbReference type="SUPFAM" id="SSF54189">
    <property type="entry name" value="Ribosomal proteins S24e, L23 and L15e"/>
    <property type="match status" value="1"/>
</dbReference>
<feature type="region of interest" description="Disordered" evidence="5">
    <location>
        <begin position="254"/>
        <end position="277"/>
    </location>
</feature>
<evidence type="ECO:0000313" key="7">
    <source>
        <dbReference type="Proteomes" id="UP000028834"/>
    </source>
</evidence>
<evidence type="ECO:0000256" key="1">
    <source>
        <dbReference type="ARBA" id="ARBA00006700"/>
    </source>
</evidence>
<sequence length="277" mass="32244">CTFRGERVWCRHRLVAHCEVFFTPPLCPHPFRLTSLPRFCRNVFFPWQVFSVHRTGAFLERRRVALKVPVNLTKFEIQSYLEKIYGARVLKVSTLIVVPRRRRDIFGPRPSMRYYRVGCTFKKAIVTLEDGVPDAVKMLRSSIELAKNPDITKHNLTYSGRVRAFKPPSAAQRWEMGESKYAWRLPIPNLLAGDEMQLNPALRIDESTTQMFPDFSKPFFHNAHFNFSWKPEEVPFQQTVKLDITPWRRRLERLQGQSPPALGEADAGALSNDRTQK</sequence>
<organism evidence="6 7">
    <name type="scientific">Toxoplasma gondii RUB</name>
    <dbReference type="NCBI Taxonomy" id="935652"/>
    <lineage>
        <taxon>Eukaryota</taxon>
        <taxon>Sar</taxon>
        <taxon>Alveolata</taxon>
        <taxon>Apicomplexa</taxon>
        <taxon>Conoidasida</taxon>
        <taxon>Coccidia</taxon>
        <taxon>Eucoccidiorida</taxon>
        <taxon>Eimeriorina</taxon>
        <taxon>Sarcocystidae</taxon>
        <taxon>Toxoplasma</taxon>
    </lineage>
</organism>
<evidence type="ECO:0000256" key="2">
    <source>
        <dbReference type="ARBA" id="ARBA00022980"/>
    </source>
</evidence>
<dbReference type="PANTHER" id="PTHR12059:SF5">
    <property type="entry name" value="LARGE RIBOSOMAL SUBUNIT PROTEIN UL23M"/>
    <property type="match status" value="1"/>
</dbReference>
<dbReference type="GO" id="GO:0003735">
    <property type="term" value="F:structural constituent of ribosome"/>
    <property type="evidence" value="ECO:0007669"/>
    <property type="project" value="InterPro"/>
</dbReference>
<name>A0A086M8X3_TOXGO</name>
<dbReference type="PANTHER" id="PTHR12059">
    <property type="entry name" value="RIBOSOMAL PROTEIN L23-RELATED"/>
    <property type="match status" value="1"/>
</dbReference>
<evidence type="ECO:0000256" key="5">
    <source>
        <dbReference type="SAM" id="MobiDB-lite"/>
    </source>
</evidence>
<dbReference type="VEuPathDB" id="ToxoDB:TGRUB_260660"/>
<dbReference type="GO" id="GO:0005762">
    <property type="term" value="C:mitochondrial large ribosomal subunit"/>
    <property type="evidence" value="ECO:0007669"/>
    <property type="project" value="TreeGrafter"/>
</dbReference>
<dbReference type="InterPro" id="IPR013025">
    <property type="entry name" value="Ribosomal_uL23-like"/>
</dbReference>
<reference evidence="6 7" key="1">
    <citation type="submission" date="2014-05" db="EMBL/GenBank/DDBJ databases">
        <authorList>
            <person name="Sibley D."/>
            <person name="Venepally P."/>
            <person name="Karamycheva S."/>
            <person name="Hadjithomas M."/>
            <person name="Khan A."/>
            <person name="Brunk B."/>
            <person name="Roos D."/>
            <person name="Caler E."/>
            <person name="Lorenzi H."/>
        </authorList>
    </citation>
    <scope>NUCLEOTIDE SEQUENCE [LARGE SCALE GENOMIC DNA]</scope>
    <source>
        <strain evidence="6 7">RUB</strain>
    </source>
</reference>
<protein>
    <recommendedName>
        <fullName evidence="4">Large ribosomal subunit protein uL23m</fullName>
    </recommendedName>
</protein>
<keyword evidence="2 6" id="KW-0689">Ribosomal protein</keyword>
<comment type="caution">
    <text evidence="6">The sequence shown here is derived from an EMBL/GenBank/DDBJ whole genome shotgun (WGS) entry which is preliminary data.</text>
</comment>
<dbReference type="EMBL" id="AFYV02000335">
    <property type="protein sequence ID" value="KFG65341.1"/>
    <property type="molecule type" value="Genomic_DNA"/>
</dbReference>
<dbReference type="Proteomes" id="UP000028834">
    <property type="component" value="Unassembled WGS sequence"/>
</dbReference>
<proteinExistence type="inferred from homology"/>
<dbReference type="AlphaFoldDB" id="A0A086M8X3"/>
<dbReference type="Pfam" id="PF00276">
    <property type="entry name" value="Ribosomal_L23"/>
    <property type="match status" value="1"/>
</dbReference>
<dbReference type="InterPro" id="IPR012677">
    <property type="entry name" value="Nucleotide-bd_a/b_plait_sf"/>
</dbReference>
<accession>A0A086M8X3</accession>
<keyword evidence="3" id="KW-0687">Ribonucleoprotein</keyword>
<comment type="similarity">
    <text evidence="1">Belongs to the universal ribosomal protein uL23 family.</text>
</comment>
<gene>
    <name evidence="6" type="ORF">TGRUB_260660</name>
</gene>
<feature type="non-terminal residue" evidence="6">
    <location>
        <position position="1"/>
    </location>
</feature>